<reference evidence="5 6" key="2">
    <citation type="journal article" date="2018" name="Int. J. Syst. Evol. Microbiol.">
        <title>Marinobacterium aestuarii sp. nov., a benzene-degrading marine bacterium isolated from estuary sediment.</title>
        <authorList>
            <person name="Bae S.S."/>
            <person name="Jung J."/>
            <person name="Chung D."/>
            <person name="Baek K."/>
        </authorList>
    </citation>
    <scope>NUCLEOTIDE SEQUENCE [LARGE SCALE GENOMIC DNA]</scope>
    <source>
        <strain evidence="5 6">ST58-10</strain>
    </source>
</reference>
<protein>
    <submittedName>
        <fullName evidence="5">Electron transfer flavoprotein subunit beta</fullName>
    </submittedName>
</protein>
<dbReference type="PANTHER" id="PTHR21294:SF8">
    <property type="entry name" value="ELECTRON TRANSFER FLAVOPROTEIN SUBUNIT BETA"/>
    <property type="match status" value="1"/>
</dbReference>
<dbReference type="SUPFAM" id="SSF52402">
    <property type="entry name" value="Adenine nucleotide alpha hydrolases-like"/>
    <property type="match status" value="1"/>
</dbReference>
<keyword evidence="3" id="KW-0249">Electron transport</keyword>
<gene>
    <name evidence="5" type="ORF">A8C75_03340</name>
</gene>
<keyword evidence="2" id="KW-0813">Transport</keyword>
<evidence type="ECO:0000256" key="1">
    <source>
        <dbReference type="ARBA" id="ARBA00007557"/>
    </source>
</evidence>
<evidence type="ECO:0000256" key="3">
    <source>
        <dbReference type="ARBA" id="ARBA00022982"/>
    </source>
</evidence>
<dbReference type="PANTHER" id="PTHR21294">
    <property type="entry name" value="ELECTRON TRANSFER FLAVOPROTEIN BETA-SUBUNIT"/>
    <property type="match status" value="1"/>
</dbReference>
<dbReference type="RefSeq" id="WP_067296686.1">
    <property type="nucleotide sequence ID" value="NZ_CP015839.1"/>
</dbReference>
<dbReference type="InterPro" id="IPR012255">
    <property type="entry name" value="ETF_b"/>
</dbReference>
<dbReference type="OrthoDB" id="5598152at2"/>
<dbReference type="AlphaFoldDB" id="A0A1A9EUY7"/>
<comment type="similarity">
    <text evidence="1">Belongs to the ETF beta-subunit/FixA family.</text>
</comment>
<proteinExistence type="inferred from homology"/>
<keyword evidence="6" id="KW-1185">Reference proteome</keyword>
<organism evidence="5 6">
    <name type="scientific">Marinobacterium aestuarii</name>
    <dbReference type="NCBI Taxonomy" id="1821621"/>
    <lineage>
        <taxon>Bacteria</taxon>
        <taxon>Pseudomonadati</taxon>
        <taxon>Pseudomonadota</taxon>
        <taxon>Gammaproteobacteria</taxon>
        <taxon>Oceanospirillales</taxon>
        <taxon>Oceanospirillaceae</taxon>
        <taxon>Marinobacterium</taxon>
    </lineage>
</organism>
<dbReference type="KEGG" id="mars:A8C75_03340"/>
<evidence type="ECO:0000259" key="4">
    <source>
        <dbReference type="SMART" id="SM00893"/>
    </source>
</evidence>
<dbReference type="EMBL" id="CP015839">
    <property type="protein sequence ID" value="ANG61602.1"/>
    <property type="molecule type" value="Genomic_DNA"/>
</dbReference>
<dbReference type="Gene3D" id="3.40.50.620">
    <property type="entry name" value="HUPs"/>
    <property type="match status" value="1"/>
</dbReference>
<feature type="domain" description="Electron transfer flavoprotein alpha/beta-subunit N-terminal" evidence="4">
    <location>
        <begin position="13"/>
        <end position="189"/>
    </location>
</feature>
<accession>A0A1A9EUY7</accession>
<evidence type="ECO:0000313" key="6">
    <source>
        <dbReference type="Proteomes" id="UP000078070"/>
    </source>
</evidence>
<dbReference type="GO" id="GO:0009055">
    <property type="term" value="F:electron transfer activity"/>
    <property type="evidence" value="ECO:0007669"/>
    <property type="project" value="InterPro"/>
</dbReference>
<dbReference type="Pfam" id="PF01012">
    <property type="entry name" value="ETF"/>
    <property type="match status" value="1"/>
</dbReference>
<dbReference type="STRING" id="1821621.A8C75_03340"/>
<sequence length="258" mass="27926">MSSDLNIVALVSIGQHPKSGRARRAEQDARAVELGLRLAGERVQVLHAGDAADESLRQYAGMGLKSLRILQQSADADAVVALGDYLNEHRPDVVLTGVRAESGESSGMAPYLLAEKLGWPLVTRIADIVSIENGEAQILQALPRGQRRAIQVRLPFVASVDMAATAGRQSAYGPGRRAQLEAMPWVETADSERTQWQHAPARKRPKRLKKVKATTAAERFKAATAKSQGTGGRIIKDQPAVEQAQAIFDLLLEEGVIR</sequence>
<dbReference type="SMART" id="SM00893">
    <property type="entry name" value="ETF"/>
    <property type="match status" value="1"/>
</dbReference>
<dbReference type="InterPro" id="IPR014730">
    <property type="entry name" value="ETF_a/b_N"/>
</dbReference>
<name>A0A1A9EUY7_9GAMM</name>
<dbReference type="InterPro" id="IPR014729">
    <property type="entry name" value="Rossmann-like_a/b/a_fold"/>
</dbReference>
<evidence type="ECO:0000256" key="2">
    <source>
        <dbReference type="ARBA" id="ARBA00022448"/>
    </source>
</evidence>
<dbReference type="Proteomes" id="UP000078070">
    <property type="component" value="Chromosome"/>
</dbReference>
<evidence type="ECO:0000313" key="5">
    <source>
        <dbReference type="EMBL" id="ANG61602.1"/>
    </source>
</evidence>
<reference evidence="6" key="1">
    <citation type="submission" date="2016-05" db="EMBL/GenBank/DDBJ databases">
        <authorList>
            <person name="Baek K."/>
            <person name="Yang S.-J."/>
        </authorList>
    </citation>
    <scope>NUCLEOTIDE SEQUENCE [LARGE SCALE GENOMIC DNA]</scope>
    <source>
        <strain evidence="6">ST58-10</strain>
    </source>
</reference>